<evidence type="ECO:0000313" key="2">
    <source>
        <dbReference type="Proteomes" id="UP000799766"/>
    </source>
</evidence>
<name>A0A6A6P2J4_9PEZI</name>
<protein>
    <submittedName>
        <fullName evidence="1">Uncharacterized protein</fullName>
    </submittedName>
</protein>
<dbReference type="EMBL" id="MU001678">
    <property type="protein sequence ID" value="KAF2458099.1"/>
    <property type="molecule type" value="Genomic_DNA"/>
</dbReference>
<reference evidence="1" key="1">
    <citation type="journal article" date="2020" name="Stud. Mycol.">
        <title>101 Dothideomycetes genomes: a test case for predicting lifestyles and emergence of pathogens.</title>
        <authorList>
            <person name="Haridas S."/>
            <person name="Albert R."/>
            <person name="Binder M."/>
            <person name="Bloem J."/>
            <person name="Labutti K."/>
            <person name="Salamov A."/>
            <person name="Andreopoulos B."/>
            <person name="Baker S."/>
            <person name="Barry K."/>
            <person name="Bills G."/>
            <person name="Bluhm B."/>
            <person name="Cannon C."/>
            <person name="Castanera R."/>
            <person name="Culley D."/>
            <person name="Daum C."/>
            <person name="Ezra D."/>
            <person name="Gonzalez J."/>
            <person name="Henrissat B."/>
            <person name="Kuo A."/>
            <person name="Liang C."/>
            <person name="Lipzen A."/>
            <person name="Lutzoni F."/>
            <person name="Magnuson J."/>
            <person name="Mondo S."/>
            <person name="Nolan M."/>
            <person name="Ohm R."/>
            <person name="Pangilinan J."/>
            <person name="Park H.-J."/>
            <person name="Ramirez L."/>
            <person name="Alfaro M."/>
            <person name="Sun H."/>
            <person name="Tritt A."/>
            <person name="Yoshinaga Y."/>
            <person name="Zwiers L.-H."/>
            <person name="Turgeon B."/>
            <person name="Goodwin S."/>
            <person name="Spatafora J."/>
            <person name="Crous P."/>
            <person name="Grigoriev I."/>
        </authorList>
    </citation>
    <scope>NUCLEOTIDE SEQUENCE</scope>
    <source>
        <strain evidence="1">ATCC 16933</strain>
    </source>
</reference>
<proteinExistence type="predicted"/>
<accession>A0A6A6P2J4</accession>
<dbReference type="Proteomes" id="UP000799766">
    <property type="component" value="Unassembled WGS sequence"/>
</dbReference>
<evidence type="ECO:0000313" key="1">
    <source>
        <dbReference type="EMBL" id="KAF2458099.1"/>
    </source>
</evidence>
<organism evidence="1 2">
    <name type="scientific">Lineolata rhizophorae</name>
    <dbReference type="NCBI Taxonomy" id="578093"/>
    <lineage>
        <taxon>Eukaryota</taxon>
        <taxon>Fungi</taxon>
        <taxon>Dikarya</taxon>
        <taxon>Ascomycota</taxon>
        <taxon>Pezizomycotina</taxon>
        <taxon>Dothideomycetes</taxon>
        <taxon>Dothideomycetes incertae sedis</taxon>
        <taxon>Lineolatales</taxon>
        <taxon>Lineolataceae</taxon>
        <taxon>Lineolata</taxon>
    </lineage>
</organism>
<gene>
    <name evidence="1" type="ORF">BDY21DRAFT_363045</name>
</gene>
<sequence>MVRVRSSVPVTVPRRRCAYGSPVRARASSSGYARAQRVPSRLIIAVYGATSCASTTWRPVGPQLQYSNARARYGGHIECASYVVSLAGVTLHAQSSIVSRKGHRLRAPPNASGFRTLPQIDRGRGNLLEASLAGLGSRQSDRSVRRAADQYRVRVLMQTPSPRTTALPYVPVDKSPFRTSHFAYERRPDAPPAIWLAGRSTNRKRNP</sequence>
<dbReference type="AlphaFoldDB" id="A0A6A6P2J4"/>
<keyword evidence="2" id="KW-1185">Reference proteome</keyword>